<gene>
    <name evidence="1" type="ORF">SMUL_2336</name>
</gene>
<dbReference type="AlphaFoldDB" id="A0AA86DYR8"/>
<accession>A0AA86DYR8</accession>
<dbReference type="InterPro" id="IPR045584">
    <property type="entry name" value="Pilin-like"/>
</dbReference>
<dbReference type="EMBL" id="CP007201">
    <property type="protein sequence ID" value="AHJ13583.1"/>
    <property type="molecule type" value="Genomic_DNA"/>
</dbReference>
<evidence type="ECO:0000313" key="1">
    <source>
        <dbReference type="EMBL" id="AHJ13583.1"/>
    </source>
</evidence>
<dbReference type="NCBIfam" id="TIGR02532">
    <property type="entry name" value="IV_pilin_GFxxxE"/>
    <property type="match status" value="1"/>
</dbReference>
<dbReference type="Proteomes" id="UP000019322">
    <property type="component" value="Chromosome"/>
</dbReference>
<reference evidence="1 2" key="1">
    <citation type="journal article" date="2014" name="Environ. Microbiol.">
        <title>Insights into organohalide respiration and the versatile catabolism of Sulfurospirillum multivorans gained from comparative genomics and physiological studies.</title>
        <authorList>
            <person name="Goris T."/>
            <person name="Schubert T."/>
            <person name="Gadkari J."/>
            <person name="Wubet T."/>
            <person name="Tarkka M."/>
            <person name="Buscot F."/>
            <person name="Adrian L."/>
            <person name="Diekert G."/>
        </authorList>
    </citation>
    <scope>NUCLEOTIDE SEQUENCE [LARGE SCALE GENOMIC DNA]</scope>
    <source>
        <strain evidence="2">DM 12446 / JCM 15788 / NBRC 109480</strain>
    </source>
</reference>
<dbReference type="Gene3D" id="3.30.700.10">
    <property type="entry name" value="Glycoprotein, Type 4 Pilin"/>
    <property type="match status" value="1"/>
</dbReference>
<dbReference type="KEGG" id="smul:SMUL_2336"/>
<organism evidence="1 2">
    <name type="scientific">Sulfurospirillum multivorans (strain DM 12446 / JCM 15788 / NBRC 109480)</name>
    <dbReference type="NCBI Taxonomy" id="1150621"/>
    <lineage>
        <taxon>Bacteria</taxon>
        <taxon>Pseudomonadati</taxon>
        <taxon>Campylobacterota</taxon>
        <taxon>Epsilonproteobacteria</taxon>
        <taxon>Campylobacterales</taxon>
        <taxon>Sulfurospirillaceae</taxon>
        <taxon>Sulfurospirillum</taxon>
    </lineage>
</organism>
<name>A0AA86DYR8_SULMK</name>
<evidence type="ECO:0000313" key="2">
    <source>
        <dbReference type="Proteomes" id="UP000019322"/>
    </source>
</evidence>
<sequence>MKKAFTMLELVFVIVVVGILSYFAASSFQRNPLREAADQLVSHIRYTQHLAMQDDRFNDPSIPDSQYWYRTRWQIVFSTNDATANRQPSYSIFRNLDYDTAVDRSELAKNPLSPEKYLTGGIPGYTNLDITNDSLFAGTKELNLGTKYGITGLAWTNNCSSGSKIGFDYLGRPLQGPIRSYDSSYPSGKIISTDCNITLSYNQQNIVITIKPETGYTYISSQND</sequence>
<proteinExistence type="predicted"/>
<dbReference type="RefSeq" id="WP_025345430.1">
    <property type="nucleotide sequence ID" value="NZ_CP007201.1"/>
</dbReference>
<dbReference type="InterPro" id="IPR012902">
    <property type="entry name" value="N_methyl_site"/>
</dbReference>
<dbReference type="SUPFAM" id="SSF54523">
    <property type="entry name" value="Pili subunits"/>
    <property type="match status" value="1"/>
</dbReference>
<protein>
    <submittedName>
        <fullName evidence="1">Prepilin-type n-terminal cleavage/methylation signal domain-containing protein</fullName>
    </submittedName>
</protein>